<dbReference type="InParanoid" id="G0QKE1"/>
<dbReference type="FunCoup" id="G0QKE1">
    <property type="interactions" value="425"/>
</dbReference>
<dbReference type="AlphaFoldDB" id="G0QKE1"/>
<dbReference type="RefSeq" id="XP_004039619.1">
    <property type="nucleotide sequence ID" value="XM_004039571.1"/>
</dbReference>
<evidence type="ECO:0000313" key="4">
    <source>
        <dbReference type="Proteomes" id="UP000008983"/>
    </source>
</evidence>
<sequence>MIDCIVTSAGGIEEDFIKCLADFHIGDFNTNDILLRQKAINRIGNIYVPSENYCKLEDWLIPLFYEMYDEQVKQGNIWSPSKIIKRLGEKINNPESIYYWAYKNNIPVFCPALTDGAIGDMLYYFSYKVDGFIVDLVQDVRELNKMAMQAHKSGVIILGGGVIKHHIMNANIWRNGADFGVFINTGMVYEGSDSGASISEAVSWGKMKIDSTFVKVWCEASLVFPILVAQSFYKYKDQASKIQK</sequence>
<dbReference type="InterPro" id="IPR029035">
    <property type="entry name" value="DHS-like_NAD/FAD-binding_dom"/>
</dbReference>
<dbReference type="EMBL" id="GL983154">
    <property type="protein sequence ID" value="EGR34315.1"/>
    <property type="molecule type" value="Genomic_DNA"/>
</dbReference>
<dbReference type="OrthoDB" id="294378at2759"/>
<dbReference type="GO" id="GO:0005737">
    <property type="term" value="C:cytoplasm"/>
    <property type="evidence" value="ECO:0007669"/>
    <property type="project" value="TreeGrafter"/>
</dbReference>
<protein>
    <recommendedName>
        <fullName evidence="5">Deoxyhypusine synthase</fullName>
    </recommendedName>
</protein>
<proteinExistence type="inferred from homology"/>
<organism evidence="3 4">
    <name type="scientific">Ichthyophthirius multifiliis</name>
    <name type="common">White spot disease agent</name>
    <name type="synonym">Ich</name>
    <dbReference type="NCBI Taxonomy" id="5932"/>
    <lineage>
        <taxon>Eukaryota</taxon>
        <taxon>Sar</taxon>
        <taxon>Alveolata</taxon>
        <taxon>Ciliophora</taxon>
        <taxon>Intramacronucleata</taxon>
        <taxon>Oligohymenophorea</taxon>
        <taxon>Hymenostomatida</taxon>
        <taxon>Ophryoglenina</taxon>
        <taxon>Ichthyophthirius</taxon>
    </lineage>
</organism>
<keyword evidence="2" id="KW-0520">NAD</keyword>
<comment type="similarity">
    <text evidence="1">Belongs to the deoxyhypusine synthase family.</text>
</comment>
<dbReference type="SUPFAM" id="SSF52467">
    <property type="entry name" value="DHS-like NAD/FAD-binding domain"/>
    <property type="match status" value="1"/>
</dbReference>
<evidence type="ECO:0008006" key="5">
    <source>
        <dbReference type="Google" id="ProtNLM"/>
    </source>
</evidence>
<evidence type="ECO:0000256" key="1">
    <source>
        <dbReference type="ARBA" id="ARBA00009892"/>
    </source>
</evidence>
<reference evidence="3 4" key="1">
    <citation type="submission" date="2011-07" db="EMBL/GenBank/DDBJ databases">
        <authorList>
            <person name="Coyne R."/>
            <person name="Brami D."/>
            <person name="Johnson J."/>
            <person name="Hostetler J."/>
            <person name="Hannick L."/>
            <person name="Clark T."/>
            <person name="Cassidy-Hanley D."/>
            <person name="Inman J."/>
        </authorList>
    </citation>
    <scope>NUCLEOTIDE SEQUENCE [LARGE SCALE GENOMIC DNA]</scope>
    <source>
        <strain evidence="3 4">G5</strain>
    </source>
</reference>
<dbReference type="InterPro" id="IPR036982">
    <property type="entry name" value="Deoxyhypusine_synthase_sf"/>
</dbReference>
<dbReference type="eggNOG" id="KOG2924">
    <property type="taxonomic scope" value="Eukaryota"/>
</dbReference>
<dbReference type="FunFam" id="3.40.910.10:FF:000010">
    <property type="entry name" value="Deoxyhypusine synthase"/>
    <property type="match status" value="1"/>
</dbReference>
<dbReference type="PANTHER" id="PTHR11703:SF0">
    <property type="entry name" value="DEOXYHYPUSINE SYNTHASE"/>
    <property type="match status" value="1"/>
</dbReference>
<dbReference type="Gene3D" id="3.40.910.10">
    <property type="entry name" value="Deoxyhypusine synthase"/>
    <property type="match status" value="1"/>
</dbReference>
<dbReference type="Proteomes" id="UP000008983">
    <property type="component" value="Unassembled WGS sequence"/>
</dbReference>
<dbReference type="STRING" id="857967.G0QKE1"/>
<dbReference type="InterPro" id="IPR002773">
    <property type="entry name" value="Deoxyhypusine_synthase"/>
</dbReference>
<keyword evidence="4" id="KW-1185">Reference proteome</keyword>
<dbReference type="PANTHER" id="PTHR11703">
    <property type="entry name" value="DEOXYHYPUSINE SYNTHASE"/>
    <property type="match status" value="1"/>
</dbReference>
<accession>G0QKE1</accession>
<name>G0QKE1_ICHMU</name>
<evidence type="ECO:0000313" key="3">
    <source>
        <dbReference type="EMBL" id="EGR34315.1"/>
    </source>
</evidence>
<dbReference type="GO" id="GO:0034038">
    <property type="term" value="F:deoxyhypusine synthase activity"/>
    <property type="evidence" value="ECO:0007669"/>
    <property type="project" value="TreeGrafter"/>
</dbReference>
<gene>
    <name evidence="3" type="ORF">IMG5_016550</name>
</gene>
<dbReference type="GeneID" id="14910507"/>
<evidence type="ECO:0000256" key="2">
    <source>
        <dbReference type="ARBA" id="ARBA00023027"/>
    </source>
</evidence>
<dbReference type="Pfam" id="PF01916">
    <property type="entry name" value="DS"/>
    <property type="match status" value="1"/>
</dbReference>
<dbReference type="OMA" id="HIYNANM"/>